<evidence type="ECO:0000256" key="3">
    <source>
        <dbReference type="ARBA" id="ARBA00022840"/>
    </source>
</evidence>
<dbReference type="InterPro" id="IPR037171">
    <property type="entry name" value="NagB/RpiA_transferase-like"/>
</dbReference>
<dbReference type="PANTHER" id="PTHR23407:SF1">
    <property type="entry name" value="5-FORMYLTETRAHYDROFOLATE CYCLO-LIGASE"/>
    <property type="match status" value="1"/>
</dbReference>
<dbReference type="GO" id="GO:0005524">
    <property type="term" value="F:ATP binding"/>
    <property type="evidence" value="ECO:0007669"/>
    <property type="project" value="UniProtKB-KW"/>
</dbReference>
<comment type="cofactor">
    <cofactor evidence="5">
        <name>Mg(2+)</name>
        <dbReference type="ChEBI" id="CHEBI:18420"/>
    </cofactor>
</comment>
<dbReference type="GO" id="GO:0030272">
    <property type="term" value="F:5-formyltetrahydrofolate cyclo-ligase activity"/>
    <property type="evidence" value="ECO:0007669"/>
    <property type="project" value="UniProtKB-EC"/>
</dbReference>
<gene>
    <name evidence="6" type="ORF">GCM10011491_25180</name>
</gene>
<feature type="binding site" evidence="4">
    <location>
        <begin position="7"/>
        <end position="11"/>
    </location>
    <ligand>
        <name>ATP</name>
        <dbReference type="ChEBI" id="CHEBI:30616"/>
    </ligand>
</feature>
<feature type="binding site" evidence="4">
    <location>
        <position position="57"/>
    </location>
    <ligand>
        <name>substrate</name>
    </ligand>
</feature>
<evidence type="ECO:0000313" key="6">
    <source>
        <dbReference type="EMBL" id="GGA95807.1"/>
    </source>
</evidence>
<keyword evidence="5" id="KW-0479">Metal-binding</keyword>
<evidence type="ECO:0000256" key="4">
    <source>
        <dbReference type="PIRSR" id="PIRSR006806-1"/>
    </source>
</evidence>
<organism evidence="6 7">
    <name type="scientific">Brucella endophytica</name>
    <dbReference type="NCBI Taxonomy" id="1963359"/>
    <lineage>
        <taxon>Bacteria</taxon>
        <taxon>Pseudomonadati</taxon>
        <taxon>Pseudomonadota</taxon>
        <taxon>Alphaproteobacteria</taxon>
        <taxon>Hyphomicrobiales</taxon>
        <taxon>Brucellaceae</taxon>
        <taxon>Brucella/Ochrobactrum group</taxon>
        <taxon>Brucella</taxon>
    </lineage>
</organism>
<keyword evidence="3 4" id="KW-0067">ATP-binding</keyword>
<feature type="binding site" evidence="4">
    <location>
        <begin position="131"/>
        <end position="139"/>
    </location>
    <ligand>
        <name>ATP</name>
        <dbReference type="ChEBI" id="CHEBI:30616"/>
    </ligand>
</feature>
<comment type="caution">
    <text evidence="6">The sequence shown here is derived from an EMBL/GenBank/DDBJ whole genome shotgun (WGS) entry which is preliminary data.</text>
</comment>
<reference evidence="6" key="1">
    <citation type="journal article" date="2014" name="Int. J. Syst. Evol. Microbiol.">
        <title>Complete genome sequence of Corynebacterium casei LMG S-19264T (=DSM 44701T), isolated from a smear-ripened cheese.</title>
        <authorList>
            <consortium name="US DOE Joint Genome Institute (JGI-PGF)"/>
            <person name="Walter F."/>
            <person name="Albersmeier A."/>
            <person name="Kalinowski J."/>
            <person name="Ruckert C."/>
        </authorList>
    </citation>
    <scope>NUCLEOTIDE SEQUENCE</scope>
    <source>
        <strain evidence="6">CGMCC 1.15082</strain>
    </source>
</reference>
<dbReference type="GO" id="GO:0035999">
    <property type="term" value="P:tetrahydrofolate interconversion"/>
    <property type="evidence" value="ECO:0007669"/>
    <property type="project" value="TreeGrafter"/>
</dbReference>
<keyword evidence="2 4" id="KW-0547">Nucleotide-binding</keyword>
<evidence type="ECO:0000313" key="7">
    <source>
        <dbReference type="Proteomes" id="UP000646478"/>
    </source>
</evidence>
<sequence>MDNKEQKAQLRREALARRDALDAGYRERASCMAAGHDTGIPFTPGAVISGFWPIRSEIDPRPLLSVLHERGARLCLPVVLDRETIVFREYVPGAPMIETGFGTRGPGLDAALIDPDIMLVPLAAFDAHGGRIGYGAGHYDRAIARMAERNIVPVLIGLAFDAQEVAQVPQEPHDIKLSQILTESGLRAVGSA</sequence>
<dbReference type="Pfam" id="PF01812">
    <property type="entry name" value="5-FTHF_cyc-lig"/>
    <property type="match status" value="1"/>
</dbReference>
<dbReference type="EMBL" id="BMHH01000009">
    <property type="protein sequence ID" value="GGA95807.1"/>
    <property type="molecule type" value="Genomic_DNA"/>
</dbReference>
<dbReference type="GO" id="GO:0009396">
    <property type="term" value="P:folic acid-containing compound biosynthetic process"/>
    <property type="evidence" value="ECO:0007669"/>
    <property type="project" value="TreeGrafter"/>
</dbReference>
<dbReference type="Gene3D" id="3.40.50.10420">
    <property type="entry name" value="NagB/RpiA/CoA transferase-like"/>
    <property type="match status" value="1"/>
</dbReference>
<dbReference type="InterPro" id="IPR024185">
    <property type="entry name" value="FTHF_cligase-like_sf"/>
</dbReference>
<evidence type="ECO:0000256" key="1">
    <source>
        <dbReference type="ARBA" id="ARBA00010638"/>
    </source>
</evidence>
<protein>
    <recommendedName>
        <fullName evidence="5">5-formyltetrahydrofolate cyclo-ligase</fullName>
        <ecNumber evidence="5">6.3.3.2</ecNumber>
    </recommendedName>
</protein>
<comment type="catalytic activity">
    <reaction evidence="5">
        <text>(6S)-5-formyl-5,6,7,8-tetrahydrofolate + ATP = (6R)-5,10-methenyltetrahydrofolate + ADP + phosphate</text>
        <dbReference type="Rhea" id="RHEA:10488"/>
        <dbReference type="ChEBI" id="CHEBI:30616"/>
        <dbReference type="ChEBI" id="CHEBI:43474"/>
        <dbReference type="ChEBI" id="CHEBI:57455"/>
        <dbReference type="ChEBI" id="CHEBI:57457"/>
        <dbReference type="ChEBI" id="CHEBI:456216"/>
        <dbReference type="EC" id="6.3.3.2"/>
    </reaction>
</comment>
<dbReference type="PANTHER" id="PTHR23407">
    <property type="entry name" value="ATPASE INHIBITOR/5-FORMYLTETRAHYDROFOLATE CYCLO-LIGASE"/>
    <property type="match status" value="1"/>
</dbReference>
<evidence type="ECO:0000256" key="2">
    <source>
        <dbReference type="ARBA" id="ARBA00022741"/>
    </source>
</evidence>
<reference evidence="6" key="2">
    <citation type="submission" date="2020-09" db="EMBL/GenBank/DDBJ databases">
        <authorList>
            <person name="Sun Q."/>
            <person name="Zhou Y."/>
        </authorList>
    </citation>
    <scope>NUCLEOTIDE SEQUENCE</scope>
    <source>
        <strain evidence="6">CGMCC 1.15082</strain>
    </source>
</reference>
<evidence type="ECO:0000256" key="5">
    <source>
        <dbReference type="RuleBase" id="RU361279"/>
    </source>
</evidence>
<comment type="similarity">
    <text evidence="1 5">Belongs to the 5-formyltetrahydrofolate cyclo-ligase family.</text>
</comment>
<proteinExistence type="inferred from homology"/>
<dbReference type="EC" id="6.3.3.2" evidence="5"/>
<keyword evidence="7" id="KW-1185">Reference proteome</keyword>
<dbReference type="RefSeq" id="WP_188824521.1">
    <property type="nucleotide sequence ID" value="NZ_BMHH01000009.1"/>
</dbReference>
<dbReference type="InterPro" id="IPR002698">
    <property type="entry name" value="FTHF_cligase"/>
</dbReference>
<dbReference type="NCBIfam" id="TIGR02727">
    <property type="entry name" value="MTHFS_bact"/>
    <property type="match status" value="1"/>
</dbReference>
<accession>A0A916SEX2</accession>
<keyword evidence="5" id="KW-0460">Magnesium</keyword>
<dbReference type="SUPFAM" id="SSF100950">
    <property type="entry name" value="NagB/RpiA/CoA transferase-like"/>
    <property type="match status" value="1"/>
</dbReference>
<dbReference type="AlphaFoldDB" id="A0A916SEX2"/>
<name>A0A916SEX2_9HYPH</name>
<dbReference type="GO" id="GO:0046872">
    <property type="term" value="F:metal ion binding"/>
    <property type="evidence" value="ECO:0007669"/>
    <property type="project" value="UniProtKB-KW"/>
</dbReference>
<dbReference type="Proteomes" id="UP000646478">
    <property type="component" value="Unassembled WGS sequence"/>
</dbReference>
<dbReference type="PIRSF" id="PIRSF006806">
    <property type="entry name" value="FTHF_cligase"/>
    <property type="match status" value="1"/>
</dbReference>